<organism evidence="3 4">
    <name type="scientific">Halolactibacillus halophilus</name>
    <dbReference type="NCBI Taxonomy" id="306540"/>
    <lineage>
        <taxon>Bacteria</taxon>
        <taxon>Bacillati</taxon>
        <taxon>Bacillota</taxon>
        <taxon>Bacilli</taxon>
        <taxon>Bacillales</taxon>
        <taxon>Bacillaceae</taxon>
        <taxon>Halolactibacillus</taxon>
    </lineage>
</organism>
<evidence type="ECO:0008006" key="6">
    <source>
        <dbReference type="Google" id="ProtNLM"/>
    </source>
</evidence>
<dbReference type="PROSITE" id="PS51257">
    <property type="entry name" value="PROKAR_LIPOPROTEIN"/>
    <property type="match status" value="1"/>
</dbReference>
<evidence type="ECO:0000313" key="2">
    <source>
        <dbReference type="EMBL" id="GEM02358.1"/>
    </source>
</evidence>
<dbReference type="OrthoDB" id="9787283at2"/>
<dbReference type="SUPFAM" id="SSF53850">
    <property type="entry name" value="Periplasmic binding protein-like II"/>
    <property type="match status" value="2"/>
</dbReference>
<dbReference type="Proteomes" id="UP000242243">
    <property type="component" value="Unassembled WGS sequence"/>
</dbReference>
<feature type="chain" id="PRO_5038377727" description="Aldouronate transport system substrate-binding protein" evidence="1">
    <location>
        <begin position="25"/>
        <end position="658"/>
    </location>
</feature>
<reference evidence="3 4" key="1">
    <citation type="submission" date="2016-10" db="EMBL/GenBank/DDBJ databases">
        <authorList>
            <person name="de Groot N.N."/>
        </authorList>
    </citation>
    <scope>NUCLEOTIDE SEQUENCE [LARGE SCALE GENOMIC DNA]</scope>
    <source>
        <strain evidence="3 4">DSM 17073</strain>
    </source>
</reference>
<evidence type="ECO:0000256" key="1">
    <source>
        <dbReference type="SAM" id="SignalP"/>
    </source>
</evidence>
<dbReference type="RefSeq" id="WP_089832986.1">
    <property type="nucleotide sequence ID" value="NZ_BJWI01000033.1"/>
</dbReference>
<dbReference type="EMBL" id="BJWI01000033">
    <property type="protein sequence ID" value="GEM02358.1"/>
    <property type="molecule type" value="Genomic_DNA"/>
</dbReference>
<evidence type="ECO:0000313" key="4">
    <source>
        <dbReference type="Proteomes" id="UP000242243"/>
    </source>
</evidence>
<sequence length="658" mass="73657">MLKKISFLLLVAALLLVGCGGLDTSESDESNSSDDEDQVETTDEVASNLKINYAIGNNQRTLTYNQSNPLELPDGTVVSSGELKPTWQHIQSEMGFSIEDVAVQDQTGEEMMEIASSTGFEDATIYGGAKGDLYNEFGSKGYFIDLGKRLDKLPNFSKYLEENPSIADSITAFDGSIYYIPYVAEIDNYARVLHGREDWVVALLDSADTLEQEDASLDVVYEGYWDRNDENVVALQNEAASGGALTQQAALDTLLNYIEETYPDLDTPSSLYLGSEAQYDIDELVALWRVMKLSPNTLSKVSTGEVVDGAIISPYFVRNSKNRWDILRMVNYFGGQRIFGSDTQTNRYYLDADGNFNYSFIEDQAIEGFDYLNQLYSEGLVHSEFADLNNTDNFRTTFYASDEYEGQKQFGFMTYDWIASTTATNEDVIAMLPPLTTLGDSDEMIHFIENTRTIKPEGWAISKQSSEEEINAALQVFDFFFSEEGNVVQNYGTPDMVADEEIFTGPDGVVYPKFGDWIIETANEFKDGDVSSFLRDFVGSQMALGYQKEIGFEYQYTVNQGFESWSVYQVADVTQPSYNTDNPILRLTPTVFSLTEQEQAQLDTTAVGENEDDQIFLYITGSENGPETAEGIKEAYMEAGIDTYIDIYKKAYGRMTGE</sequence>
<keyword evidence="5" id="KW-1185">Reference proteome</keyword>
<evidence type="ECO:0000313" key="3">
    <source>
        <dbReference type="EMBL" id="SFP57954.1"/>
    </source>
</evidence>
<protein>
    <recommendedName>
        <fullName evidence="6">Aldouronate transport system substrate-binding protein</fullName>
    </recommendedName>
</protein>
<feature type="signal peptide" evidence="1">
    <location>
        <begin position="1"/>
        <end position="24"/>
    </location>
</feature>
<reference evidence="2 5" key="2">
    <citation type="submission" date="2019-07" db="EMBL/GenBank/DDBJ databases">
        <title>Whole genome shotgun sequence of Halolactibacillus halophilus NBRC 100868.</title>
        <authorList>
            <person name="Hosoyama A."/>
            <person name="Uohara A."/>
            <person name="Ohji S."/>
            <person name="Ichikawa N."/>
        </authorList>
    </citation>
    <scope>NUCLEOTIDE SEQUENCE [LARGE SCALE GENOMIC DNA]</scope>
    <source>
        <strain evidence="2 5">NBRC 100868</strain>
    </source>
</reference>
<dbReference type="Proteomes" id="UP000321547">
    <property type="component" value="Unassembled WGS sequence"/>
</dbReference>
<dbReference type="STRING" id="306540.SAMN05421839_13018"/>
<gene>
    <name evidence="2" type="ORF">HHA03_18900</name>
    <name evidence="3" type="ORF">SAMN05421839_13018</name>
</gene>
<evidence type="ECO:0000313" key="5">
    <source>
        <dbReference type="Proteomes" id="UP000321547"/>
    </source>
</evidence>
<proteinExistence type="predicted"/>
<accession>A0A1I5RHA4</accession>
<keyword evidence="1" id="KW-0732">Signal</keyword>
<dbReference type="EMBL" id="FOXC01000030">
    <property type="protein sequence ID" value="SFP57954.1"/>
    <property type="molecule type" value="Genomic_DNA"/>
</dbReference>
<dbReference type="AlphaFoldDB" id="A0A1I5RHA4"/>
<dbReference type="Gene3D" id="3.40.190.10">
    <property type="entry name" value="Periplasmic binding protein-like II"/>
    <property type="match status" value="3"/>
</dbReference>
<name>A0A1I5RHA4_9BACI</name>